<evidence type="ECO:0000313" key="2">
    <source>
        <dbReference type="EMBL" id="BCO08490.1"/>
    </source>
</evidence>
<keyword evidence="1" id="KW-0175">Coiled coil</keyword>
<name>A0A915U0E7_9BACT</name>
<dbReference type="AlphaFoldDB" id="A0A915U0E7"/>
<reference evidence="2" key="1">
    <citation type="submission" date="2020-12" db="EMBL/GenBank/DDBJ databases">
        <title>Desulfobium dissulfuricans gen. nov., sp. nov., a novel mesophilic, sulfate-reducing bacterium isolated from a deep-sea hydrothermal vent.</title>
        <authorList>
            <person name="Hashimoto Y."/>
            <person name="Tame A."/>
            <person name="Sawayama S."/>
            <person name="Miyazaki J."/>
            <person name="Takai K."/>
            <person name="Nakagawa S."/>
        </authorList>
    </citation>
    <scope>NUCLEOTIDE SEQUENCE</scope>
    <source>
        <strain evidence="2">GF1</strain>
    </source>
</reference>
<dbReference type="KEGG" id="ddu:GF1_08660"/>
<dbReference type="EMBL" id="AP024233">
    <property type="protein sequence ID" value="BCO08490.1"/>
    <property type="molecule type" value="Genomic_DNA"/>
</dbReference>
<evidence type="ECO:0000256" key="1">
    <source>
        <dbReference type="SAM" id="Coils"/>
    </source>
</evidence>
<organism evidence="2 3">
    <name type="scientific">Desulfolithobacter dissulfuricans</name>
    <dbReference type="NCBI Taxonomy" id="2795293"/>
    <lineage>
        <taxon>Bacteria</taxon>
        <taxon>Pseudomonadati</taxon>
        <taxon>Thermodesulfobacteriota</taxon>
        <taxon>Desulfobulbia</taxon>
        <taxon>Desulfobulbales</taxon>
        <taxon>Desulfobulbaceae</taxon>
        <taxon>Desulfolithobacter</taxon>
    </lineage>
</organism>
<feature type="coiled-coil region" evidence="1">
    <location>
        <begin position="1"/>
        <end position="57"/>
    </location>
</feature>
<evidence type="ECO:0000313" key="3">
    <source>
        <dbReference type="Proteomes" id="UP001063350"/>
    </source>
</evidence>
<protein>
    <submittedName>
        <fullName evidence="2">Uncharacterized protein</fullName>
    </submittedName>
</protein>
<dbReference type="Proteomes" id="UP001063350">
    <property type="component" value="Chromosome"/>
</dbReference>
<proteinExistence type="predicted"/>
<sequence>MEKSMDLYRELKVTMDQIEEKLPVLDLETTLQSADGLEQLHKRIVAADEELLEAVQSDTAENMKRMTDSFARRKELVTDILEQNRKLLPKLKTRLTGYRTEILKIKNGIVTMQGYQQHTDGRGRHVNTAN</sequence>
<keyword evidence="3" id="KW-1185">Reference proteome</keyword>
<accession>A0A915U0E7</accession>
<gene>
    <name evidence="2" type="ORF">GF1_08660</name>
</gene>